<evidence type="ECO:0000256" key="1">
    <source>
        <dbReference type="SAM" id="MobiDB-lite"/>
    </source>
</evidence>
<feature type="compositionally biased region" description="Basic and acidic residues" evidence="1">
    <location>
        <begin position="264"/>
        <end position="277"/>
    </location>
</feature>
<reference evidence="2" key="1">
    <citation type="journal article" date="2020" name="Fungal Divers.">
        <title>Resolving the Mortierellaceae phylogeny through synthesis of multi-gene phylogenetics and phylogenomics.</title>
        <authorList>
            <person name="Vandepol N."/>
            <person name="Liber J."/>
            <person name="Desiro A."/>
            <person name="Na H."/>
            <person name="Kennedy M."/>
            <person name="Barry K."/>
            <person name="Grigoriev I.V."/>
            <person name="Miller A.N."/>
            <person name="O'Donnell K."/>
            <person name="Stajich J.E."/>
            <person name="Bonito G."/>
        </authorList>
    </citation>
    <scope>NUCLEOTIDE SEQUENCE</scope>
    <source>
        <strain evidence="2">CK1249</strain>
    </source>
</reference>
<protein>
    <submittedName>
        <fullName evidence="2">Uncharacterized protein</fullName>
    </submittedName>
</protein>
<feature type="compositionally biased region" description="Basic and acidic residues" evidence="1">
    <location>
        <begin position="241"/>
        <end position="253"/>
    </location>
</feature>
<comment type="caution">
    <text evidence="2">The sequence shown here is derived from an EMBL/GenBank/DDBJ whole genome shotgun (WGS) entry which is preliminary data.</text>
</comment>
<feature type="compositionally biased region" description="Low complexity" evidence="1">
    <location>
        <begin position="284"/>
        <end position="294"/>
    </location>
</feature>
<sequence length="294" mass="32935">MTLEQLDQVHQRKQQSLLEEQIQLEQSQRMRQQRELQLELAKHRNAILEQQHKQQLLRRREHERQLQEQQQENKQRPVEQVPCNDTAAAAVAAVADDSVRHPAKTPLHPYVATQHRSMFGYRGPEQRMALSTSSEAITTMEEEEVDESMQSGATSVRIPFLMAAESRVRLAMMDYTPKQIDAMTLEEAQAILSCPSFSSTTESYMSQEEQCDVSKGVEELTEALAEAGVLSSSSASPIVDDLSRETDQEDHRYTLQASLPVHGQAHDAEGHVPETSRRAPGNPSSSSSSSSSTL</sequence>
<feature type="region of interest" description="Disordered" evidence="1">
    <location>
        <begin position="52"/>
        <end position="81"/>
    </location>
</feature>
<feature type="compositionally biased region" description="Basic and acidic residues" evidence="1">
    <location>
        <begin position="58"/>
        <end position="77"/>
    </location>
</feature>
<proteinExistence type="predicted"/>
<dbReference type="OrthoDB" id="2448986at2759"/>
<organism evidence="2 3">
    <name type="scientific">Mortierella alpina</name>
    <name type="common">Oleaginous fungus</name>
    <name type="synonym">Mortierella renispora</name>
    <dbReference type="NCBI Taxonomy" id="64518"/>
    <lineage>
        <taxon>Eukaryota</taxon>
        <taxon>Fungi</taxon>
        <taxon>Fungi incertae sedis</taxon>
        <taxon>Mucoromycota</taxon>
        <taxon>Mortierellomycotina</taxon>
        <taxon>Mortierellomycetes</taxon>
        <taxon>Mortierellales</taxon>
        <taxon>Mortierellaceae</taxon>
        <taxon>Mortierella</taxon>
    </lineage>
</organism>
<dbReference type="Proteomes" id="UP000738359">
    <property type="component" value="Unassembled WGS sequence"/>
</dbReference>
<evidence type="ECO:0000313" key="2">
    <source>
        <dbReference type="EMBL" id="KAF9965370.1"/>
    </source>
</evidence>
<evidence type="ECO:0000313" key="3">
    <source>
        <dbReference type="Proteomes" id="UP000738359"/>
    </source>
</evidence>
<accession>A0A9P6M4N5</accession>
<dbReference type="EMBL" id="JAAAHY010000260">
    <property type="protein sequence ID" value="KAF9965370.1"/>
    <property type="molecule type" value="Genomic_DNA"/>
</dbReference>
<gene>
    <name evidence="2" type="ORF">BGZ70_004967</name>
</gene>
<feature type="region of interest" description="Disordered" evidence="1">
    <location>
        <begin position="227"/>
        <end position="294"/>
    </location>
</feature>
<dbReference type="AlphaFoldDB" id="A0A9P6M4N5"/>
<name>A0A9P6M4N5_MORAP</name>
<keyword evidence="3" id="KW-1185">Reference proteome</keyword>